<feature type="region of interest" description="Disordered" evidence="1">
    <location>
        <begin position="35"/>
        <end position="211"/>
    </location>
</feature>
<keyword evidence="3" id="KW-0732">Signal</keyword>
<evidence type="ECO:0000313" key="5">
    <source>
        <dbReference type="Proteomes" id="UP000444960"/>
    </source>
</evidence>
<evidence type="ECO:0000256" key="3">
    <source>
        <dbReference type="SAM" id="SignalP"/>
    </source>
</evidence>
<feature type="compositionally biased region" description="Low complexity" evidence="1">
    <location>
        <begin position="67"/>
        <end position="78"/>
    </location>
</feature>
<keyword evidence="5" id="KW-1185">Reference proteome</keyword>
<dbReference type="Proteomes" id="UP000444960">
    <property type="component" value="Unassembled WGS sequence"/>
</dbReference>
<feature type="compositionally biased region" description="Polar residues" evidence="1">
    <location>
        <begin position="39"/>
        <end position="59"/>
    </location>
</feature>
<protein>
    <recommendedName>
        <fullName evidence="6">Gram-positive cocci surface proteins LPxTG domain-containing protein</fullName>
    </recommendedName>
</protein>
<evidence type="ECO:0008006" key="6">
    <source>
        <dbReference type="Google" id="ProtNLM"/>
    </source>
</evidence>
<comment type="caution">
    <text evidence="4">The sequence shown here is derived from an EMBL/GenBank/DDBJ whole genome shotgun (WGS) entry which is preliminary data.</text>
</comment>
<feature type="compositionally biased region" description="Basic and acidic residues" evidence="1">
    <location>
        <begin position="134"/>
        <end position="159"/>
    </location>
</feature>
<evidence type="ECO:0000313" key="4">
    <source>
        <dbReference type="EMBL" id="GEE00335.1"/>
    </source>
</evidence>
<sequence>MTTRTATRRTLFAAIAAGALLTTGAGVALADTAADPGAVNQSDNAKGDSGSQPADQQGGNDAKADDQQQPADDQQPGAGKDDSTDTGTGDQGTDDQGTPKEDGSSGPLSPERCRVLAERGLHSDRCPDPGTPKPCKDTHTDPKDQQDPKGAEKPVDHVAVDLANYTPTDNGSTDEGTGTDDGKDTECPPPGGDKGGEKNPPSSSRQNPPVTVYIQPGDGRVRFNTGSPHDAAVTAGYGDIALAGGGAALVLAGGAGYAIRRRRNA</sequence>
<keyword evidence="2" id="KW-0472">Membrane</keyword>
<dbReference type="InterPro" id="IPR006311">
    <property type="entry name" value="TAT_signal"/>
</dbReference>
<feature type="chain" id="PRO_5029856518" description="Gram-positive cocci surface proteins LPxTG domain-containing protein" evidence="3">
    <location>
        <begin position="31"/>
        <end position="265"/>
    </location>
</feature>
<dbReference type="RefSeq" id="WP_161894244.1">
    <property type="nucleotide sequence ID" value="NZ_BJOV01000002.1"/>
</dbReference>
<gene>
    <name evidence="4" type="ORF">nbrc107696_07810</name>
</gene>
<evidence type="ECO:0000256" key="1">
    <source>
        <dbReference type="SAM" id="MobiDB-lite"/>
    </source>
</evidence>
<name>A0A7I9V4H3_9ACTN</name>
<keyword evidence="2" id="KW-1133">Transmembrane helix</keyword>
<feature type="compositionally biased region" description="Polar residues" evidence="1">
    <location>
        <begin position="200"/>
        <end position="209"/>
    </location>
</feature>
<dbReference type="EMBL" id="BJOV01000002">
    <property type="protein sequence ID" value="GEE00335.1"/>
    <property type="molecule type" value="Genomic_DNA"/>
</dbReference>
<reference evidence="5" key="1">
    <citation type="submission" date="2019-06" db="EMBL/GenBank/DDBJ databases">
        <title>Gordonia isolated from sludge of a wastewater treatment plant.</title>
        <authorList>
            <person name="Tamura T."/>
            <person name="Aoyama K."/>
            <person name="Kang Y."/>
            <person name="Saito S."/>
            <person name="Akiyama N."/>
            <person name="Yazawa K."/>
            <person name="Gonoi T."/>
            <person name="Mikami Y."/>
        </authorList>
    </citation>
    <scope>NUCLEOTIDE SEQUENCE [LARGE SCALE GENOMIC DNA]</scope>
    <source>
        <strain evidence="5">NBRC 107696</strain>
    </source>
</reference>
<dbReference type="PROSITE" id="PS51318">
    <property type="entry name" value="TAT"/>
    <property type="match status" value="1"/>
</dbReference>
<feature type="signal peptide" evidence="3">
    <location>
        <begin position="1"/>
        <end position="30"/>
    </location>
</feature>
<organism evidence="4 5">
    <name type="scientific">Gordonia spumicola</name>
    <dbReference type="NCBI Taxonomy" id="589161"/>
    <lineage>
        <taxon>Bacteria</taxon>
        <taxon>Bacillati</taxon>
        <taxon>Actinomycetota</taxon>
        <taxon>Actinomycetes</taxon>
        <taxon>Mycobacteriales</taxon>
        <taxon>Gordoniaceae</taxon>
        <taxon>Gordonia</taxon>
    </lineage>
</organism>
<feature type="transmembrane region" description="Helical" evidence="2">
    <location>
        <begin position="240"/>
        <end position="259"/>
    </location>
</feature>
<proteinExistence type="predicted"/>
<feature type="compositionally biased region" description="Basic and acidic residues" evidence="1">
    <location>
        <begin position="111"/>
        <end position="127"/>
    </location>
</feature>
<dbReference type="AlphaFoldDB" id="A0A7I9V4H3"/>
<accession>A0A7I9V4H3</accession>
<keyword evidence="2" id="KW-0812">Transmembrane</keyword>
<evidence type="ECO:0000256" key="2">
    <source>
        <dbReference type="SAM" id="Phobius"/>
    </source>
</evidence>